<gene>
    <name evidence="1" type="ORF">LTRI10_LOCUS3501</name>
</gene>
<sequence length="71" mass="8341">MRSKVEKMMFDDRQKQMGLPTSDPIQQQDLFKKFGFSKMKMVAKFCILPYDSDSTTSVYCLLSFCNFLSMF</sequence>
<dbReference type="Proteomes" id="UP001497516">
    <property type="component" value="Chromosome 1"/>
</dbReference>
<name>A0AAV2CJ46_9ROSI</name>
<proteinExistence type="predicted"/>
<evidence type="ECO:0000313" key="2">
    <source>
        <dbReference type="Proteomes" id="UP001497516"/>
    </source>
</evidence>
<accession>A0AAV2CJ46</accession>
<organism evidence="1 2">
    <name type="scientific">Linum trigynum</name>
    <dbReference type="NCBI Taxonomy" id="586398"/>
    <lineage>
        <taxon>Eukaryota</taxon>
        <taxon>Viridiplantae</taxon>
        <taxon>Streptophyta</taxon>
        <taxon>Embryophyta</taxon>
        <taxon>Tracheophyta</taxon>
        <taxon>Spermatophyta</taxon>
        <taxon>Magnoliopsida</taxon>
        <taxon>eudicotyledons</taxon>
        <taxon>Gunneridae</taxon>
        <taxon>Pentapetalae</taxon>
        <taxon>rosids</taxon>
        <taxon>fabids</taxon>
        <taxon>Malpighiales</taxon>
        <taxon>Linaceae</taxon>
        <taxon>Linum</taxon>
    </lineage>
</organism>
<dbReference type="AlphaFoldDB" id="A0AAV2CJ46"/>
<evidence type="ECO:0000313" key="1">
    <source>
        <dbReference type="EMBL" id="CAL1355760.1"/>
    </source>
</evidence>
<reference evidence="1 2" key="1">
    <citation type="submission" date="2024-04" db="EMBL/GenBank/DDBJ databases">
        <authorList>
            <person name="Fracassetti M."/>
        </authorList>
    </citation>
    <scope>NUCLEOTIDE SEQUENCE [LARGE SCALE GENOMIC DNA]</scope>
</reference>
<dbReference type="EMBL" id="OZ034813">
    <property type="protein sequence ID" value="CAL1355760.1"/>
    <property type="molecule type" value="Genomic_DNA"/>
</dbReference>
<protein>
    <submittedName>
        <fullName evidence="1">Uncharacterized protein</fullName>
    </submittedName>
</protein>
<keyword evidence="2" id="KW-1185">Reference proteome</keyword>